<protein>
    <submittedName>
        <fullName evidence="2">Unannotated protein</fullName>
    </submittedName>
</protein>
<keyword evidence="1" id="KW-0472">Membrane</keyword>
<accession>A0A6J5ZP37</accession>
<sequence>MKSALQKFRYAATGRWAVSIRTYLVLVFPFGFLTSIEREQLLNGVGLTQAATIAFAGELVASLYLFLVQLFLLGDRKTKLQPLSRCLFVWVSTGLVRGGFTAIYAVWAFGYEAELTIRLPAAVLYTSGAMAVTAFYFGTIERRRLETQALNSLGGLLHEERTQLTDQEDEKRKRVLSVFEAQLLPQVVALRSGIQKLLAGRDADNEQGLHQLLTQSQEISKAINQQKLEYEGSSKSNLDEYNSGLQIPYWSHVIPKMISIRLTLLVMILGSATGQFPRNGIKGVAAGIIGAIFVVSILLPISILIKKKPSLRTFLMPFGFAAAFSVQYIFNLLQPTLGFNLNNPYAPWYSGLKSVYGVYVASVIASLLVNTGREFDGANIKGSNLRNAIHLLSVRNEVIDQSLFDTRFGTLQGKIAGVTMALHLMETQSLGQISASRKKELLESANQLLGESMQAIESLTLKAL</sequence>
<reference evidence="2" key="1">
    <citation type="submission" date="2020-05" db="EMBL/GenBank/DDBJ databases">
        <authorList>
            <person name="Chiriac C."/>
            <person name="Salcher M."/>
            <person name="Ghai R."/>
            <person name="Kavagutti S V."/>
        </authorList>
    </citation>
    <scope>NUCLEOTIDE SEQUENCE</scope>
</reference>
<feature type="transmembrane region" description="Helical" evidence="1">
    <location>
        <begin position="86"/>
        <end position="107"/>
    </location>
</feature>
<feature type="transmembrane region" description="Helical" evidence="1">
    <location>
        <begin position="314"/>
        <end position="334"/>
    </location>
</feature>
<dbReference type="AlphaFoldDB" id="A0A6J5ZP37"/>
<feature type="transmembrane region" description="Helical" evidence="1">
    <location>
        <begin position="258"/>
        <end position="277"/>
    </location>
</feature>
<feature type="transmembrane region" description="Helical" evidence="1">
    <location>
        <begin position="354"/>
        <end position="371"/>
    </location>
</feature>
<organism evidence="2">
    <name type="scientific">freshwater metagenome</name>
    <dbReference type="NCBI Taxonomy" id="449393"/>
    <lineage>
        <taxon>unclassified sequences</taxon>
        <taxon>metagenomes</taxon>
        <taxon>ecological metagenomes</taxon>
    </lineage>
</organism>
<proteinExistence type="predicted"/>
<evidence type="ECO:0000256" key="1">
    <source>
        <dbReference type="SAM" id="Phobius"/>
    </source>
</evidence>
<evidence type="ECO:0000313" key="2">
    <source>
        <dbReference type="EMBL" id="CAB4342370.1"/>
    </source>
</evidence>
<gene>
    <name evidence="2" type="ORF">UFOPK3775_01024</name>
</gene>
<feature type="transmembrane region" description="Helical" evidence="1">
    <location>
        <begin position="283"/>
        <end position="305"/>
    </location>
</feature>
<feature type="transmembrane region" description="Helical" evidence="1">
    <location>
        <begin position="119"/>
        <end position="138"/>
    </location>
</feature>
<feature type="transmembrane region" description="Helical" evidence="1">
    <location>
        <begin position="53"/>
        <end position="74"/>
    </location>
</feature>
<feature type="transmembrane region" description="Helical" evidence="1">
    <location>
        <begin position="12"/>
        <end position="33"/>
    </location>
</feature>
<keyword evidence="1" id="KW-0812">Transmembrane</keyword>
<keyword evidence="1" id="KW-1133">Transmembrane helix</keyword>
<name>A0A6J5ZP37_9ZZZZ</name>
<dbReference type="EMBL" id="CAESAK010000163">
    <property type="protein sequence ID" value="CAB4342370.1"/>
    <property type="molecule type" value="Genomic_DNA"/>
</dbReference>